<keyword evidence="2" id="KW-0732">Signal</keyword>
<feature type="chain" id="PRO_5019741813" evidence="2">
    <location>
        <begin position="26"/>
        <end position="270"/>
    </location>
</feature>
<feature type="region of interest" description="Disordered" evidence="1">
    <location>
        <begin position="227"/>
        <end position="250"/>
    </location>
</feature>
<feature type="compositionally biased region" description="Gly residues" evidence="1">
    <location>
        <begin position="233"/>
        <end position="248"/>
    </location>
</feature>
<feature type="region of interest" description="Disordered" evidence="1">
    <location>
        <begin position="35"/>
        <end position="64"/>
    </location>
</feature>
<dbReference type="Proteomes" id="UP000277671">
    <property type="component" value="Unassembled WGS sequence"/>
</dbReference>
<protein>
    <submittedName>
        <fullName evidence="3">Uncharacterized protein</fullName>
    </submittedName>
</protein>
<dbReference type="AlphaFoldDB" id="A0A495JA78"/>
<evidence type="ECO:0000256" key="1">
    <source>
        <dbReference type="SAM" id="MobiDB-lite"/>
    </source>
</evidence>
<feature type="compositionally biased region" description="Pro residues" evidence="1">
    <location>
        <begin position="49"/>
        <end position="58"/>
    </location>
</feature>
<feature type="signal peptide" evidence="2">
    <location>
        <begin position="1"/>
        <end position="25"/>
    </location>
</feature>
<sequence>MAKTKAWVVGIAALGLILCCGRAFSQSEQSAAPTLTLTPMPTWSAPAAPTRPKPPPAPSALVLPTGHKMTPAQWCTTYAETFIQLQAKSDRISDLRRTEYKNGVALDNTKRKLQADALWAEVEAFDPGQAIADALISLPHSSYKEAALAAPDGADANPVNVDMWHAYDQVGKARDNYVEKWNSSLLGPDDAGDARFYGSHTLIDAIGEPPNGKPGSGQTGLCYVQQPWESQSGGDGTGDTASTGGGSTGCEYHGRPRATWKVWRWGDWSC</sequence>
<evidence type="ECO:0000256" key="2">
    <source>
        <dbReference type="SAM" id="SignalP"/>
    </source>
</evidence>
<proteinExistence type="predicted"/>
<evidence type="ECO:0000313" key="3">
    <source>
        <dbReference type="EMBL" id="RKR85926.1"/>
    </source>
</evidence>
<name>A0A495JA78_9ACTN</name>
<gene>
    <name evidence="3" type="ORF">BDK92_0142</name>
</gene>
<organism evidence="3 4">
    <name type="scientific">Micromonospora pisi</name>
    <dbReference type="NCBI Taxonomy" id="589240"/>
    <lineage>
        <taxon>Bacteria</taxon>
        <taxon>Bacillati</taxon>
        <taxon>Actinomycetota</taxon>
        <taxon>Actinomycetes</taxon>
        <taxon>Micromonosporales</taxon>
        <taxon>Micromonosporaceae</taxon>
        <taxon>Micromonospora</taxon>
    </lineage>
</organism>
<keyword evidence="4" id="KW-1185">Reference proteome</keyword>
<reference evidence="3 4" key="1">
    <citation type="submission" date="2018-10" db="EMBL/GenBank/DDBJ databases">
        <title>Sequencing the genomes of 1000 actinobacteria strains.</title>
        <authorList>
            <person name="Klenk H.-P."/>
        </authorList>
    </citation>
    <scope>NUCLEOTIDE SEQUENCE [LARGE SCALE GENOMIC DNA]</scope>
    <source>
        <strain evidence="3 4">DSM 45175</strain>
    </source>
</reference>
<accession>A0A495JA78</accession>
<comment type="caution">
    <text evidence="3">The sequence shown here is derived from an EMBL/GenBank/DDBJ whole genome shotgun (WGS) entry which is preliminary data.</text>
</comment>
<dbReference type="EMBL" id="RBKT01000001">
    <property type="protein sequence ID" value="RKR85926.1"/>
    <property type="molecule type" value="Genomic_DNA"/>
</dbReference>
<evidence type="ECO:0000313" key="4">
    <source>
        <dbReference type="Proteomes" id="UP000277671"/>
    </source>
</evidence>
<feature type="compositionally biased region" description="Low complexity" evidence="1">
    <location>
        <begin position="35"/>
        <end position="48"/>
    </location>
</feature>